<dbReference type="Pfam" id="PF00512">
    <property type="entry name" value="HisKA"/>
    <property type="match status" value="1"/>
</dbReference>
<dbReference type="Proteomes" id="UP000058925">
    <property type="component" value="Chromosome"/>
</dbReference>
<dbReference type="SMART" id="SM00388">
    <property type="entry name" value="HisKA"/>
    <property type="match status" value="1"/>
</dbReference>
<dbReference type="PROSITE" id="PS50109">
    <property type="entry name" value="HIS_KIN"/>
    <property type="match status" value="1"/>
</dbReference>
<feature type="transmembrane region" description="Helical" evidence="8">
    <location>
        <begin position="176"/>
        <end position="199"/>
    </location>
</feature>
<evidence type="ECO:0000256" key="8">
    <source>
        <dbReference type="SAM" id="Phobius"/>
    </source>
</evidence>
<proteinExistence type="predicted"/>
<evidence type="ECO:0000256" key="5">
    <source>
        <dbReference type="ARBA" id="ARBA00022777"/>
    </source>
</evidence>
<reference evidence="11" key="1">
    <citation type="submission" date="2015-10" db="EMBL/GenBank/DDBJ databases">
        <title>Niche specialization of a soil ammonia-oxidizing archaeon, Candidatus Nitrosocosmicus oleophilus.</title>
        <authorList>
            <person name="Jung M.-Y."/>
            <person name="Rhee S.-K."/>
        </authorList>
    </citation>
    <scope>NUCLEOTIDE SEQUENCE [LARGE SCALE GENOMIC DNA]</scope>
    <source>
        <strain evidence="11">MY3</strain>
    </source>
</reference>
<dbReference type="Gene3D" id="3.30.565.10">
    <property type="entry name" value="Histidine kinase-like ATPase, C-terminal domain"/>
    <property type="match status" value="1"/>
</dbReference>
<dbReference type="InterPro" id="IPR036097">
    <property type="entry name" value="HisK_dim/P_sf"/>
</dbReference>
<feature type="transmembrane region" description="Helical" evidence="8">
    <location>
        <begin position="211"/>
        <end position="229"/>
    </location>
</feature>
<keyword evidence="4 10" id="KW-0808">Transferase</keyword>
<dbReference type="InterPro" id="IPR003594">
    <property type="entry name" value="HATPase_dom"/>
</dbReference>
<feature type="domain" description="Histidine kinase" evidence="9">
    <location>
        <begin position="325"/>
        <end position="555"/>
    </location>
</feature>
<dbReference type="InterPro" id="IPR004358">
    <property type="entry name" value="Sig_transdc_His_kin-like_C"/>
</dbReference>
<evidence type="ECO:0000256" key="1">
    <source>
        <dbReference type="ARBA" id="ARBA00000085"/>
    </source>
</evidence>
<evidence type="ECO:0000256" key="4">
    <source>
        <dbReference type="ARBA" id="ARBA00022679"/>
    </source>
</evidence>
<dbReference type="PRINTS" id="PR00344">
    <property type="entry name" value="BCTRLSENSOR"/>
</dbReference>
<organism evidence="10 11">
    <name type="scientific">Candidatus Nitrosocosmicus oleophilus</name>
    <dbReference type="NCBI Taxonomy" id="1353260"/>
    <lineage>
        <taxon>Archaea</taxon>
        <taxon>Nitrososphaerota</taxon>
        <taxon>Nitrososphaeria</taxon>
        <taxon>Nitrososphaerales</taxon>
        <taxon>Nitrososphaeraceae</taxon>
        <taxon>Candidatus Nitrosocosmicus</taxon>
    </lineage>
</organism>
<keyword evidence="8" id="KW-0812">Transmembrane</keyword>
<name>A0A654LX25_9ARCH</name>
<feature type="transmembrane region" description="Helical" evidence="8">
    <location>
        <begin position="280"/>
        <end position="298"/>
    </location>
</feature>
<evidence type="ECO:0000313" key="11">
    <source>
        <dbReference type="Proteomes" id="UP000058925"/>
    </source>
</evidence>
<protein>
    <recommendedName>
        <fullName evidence="2">histidine kinase</fullName>
        <ecNumber evidence="2">2.7.13.3</ecNumber>
    </recommendedName>
</protein>
<keyword evidence="11" id="KW-1185">Reference proteome</keyword>
<dbReference type="EMBL" id="CP012850">
    <property type="protein sequence ID" value="ALI34976.1"/>
    <property type="molecule type" value="Genomic_DNA"/>
</dbReference>
<dbReference type="SUPFAM" id="SSF55874">
    <property type="entry name" value="ATPase domain of HSP90 chaperone/DNA topoisomerase II/histidine kinase"/>
    <property type="match status" value="1"/>
</dbReference>
<dbReference type="PANTHER" id="PTHR43711:SF1">
    <property type="entry name" value="HISTIDINE KINASE 1"/>
    <property type="match status" value="1"/>
</dbReference>
<dbReference type="SUPFAM" id="SSF47384">
    <property type="entry name" value="Homodimeric domain of signal transducing histidine kinase"/>
    <property type="match status" value="1"/>
</dbReference>
<evidence type="ECO:0000256" key="6">
    <source>
        <dbReference type="ARBA" id="ARBA00023012"/>
    </source>
</evidence>
<evidence type="ECO:0000256" key="2">
    <source>
        <dbReference type="ARBA" id="ARBA00012438"/>
    </source>
</evidence>
<feature type="transmembrane region" description="Helical" evidence="8">
    <location>
        <begin position="241"/>
        <end position="260"/>
    </location>
</feature>
<feature type="transmembrane region" description="Helical" evidence="8">
    <location>
        <begin position="83"/>
        <end position="106"/>
    </location>
</feature>
<feature type="transmembrane region" description="Helical" evidence="8">
    <location>
        <begin position="20"/>
        <end position="39"/>
    </location>
</feature>
<keyword evidence="8" id="KW-1133">Transmembrane helix</keyword>
<dbReference type="InterPro" id="IPR050736">
    <property type="entry name" value="Sensor_HK_Regulatory"/>
</dbReference>
<dbReference type="PANTHER" id="PTHR43711">
    <property type="entry name" value="TWO-COMPONENT HISTIDINE KINASE"/>
    <property type="match status" value="1"/>
</dbReference>
<evidence type="ECO:0000259" key="9">
    <source>
        <dbReference type="PROSITE" id="PS50109"/>
    </source>
</evidence>
<dbReference type="InterPro" id="IPR036890">
    <property type="entry name" value="HATPase_C_sf"/>
</dbReference>
<feature type="compositionally biased region" description="Basic and acidic residues" evidence="7">
    <location>
        <begin position="557"/>
        <end position="567"/>
    </location>
</feature>
<dbReference type="Pfam" id="PF17159">
    <property type="entry name" value="MASE3"/>
    <property type="match status" value="1"/>
</dbReference>
<dbReference type="Gene3D" id="1.10.287.130">
    <property type="match status" value="1"/>
</dbReference>
<dbReference type="GO" id="GO:0000155">
    <property type="term" value="F:phosphorelay sensor kinase activity"/>
    <property type="evidence" value="ECO:0007669"/>
    <property type="project" value="InterPro"/>
</dbReference>
<evidence type="ECO:0000256" key="3">
    <source>
        <dbReference type="ARBA" id="ARBA00022553"/>
    </source>
</evidence>
<dbReference type="InterPro" id="IPR033425">
    <property type="entry name" value="MASE3"/>
</dbReference>
<gene>
    <name evidence="10" type="primary">divL</name>
    <name evidence="10" type="ORF">NMY3_00767</name>
</gene>
<dbReference type="AlphaFoldDB" id="A0A654LX25"/>
<accession>A0A654LX25</accession>
<dbReference type="EC" id="2.7.13.3" evidence="2"/>
<dbReference type="Pfam" id="PF02518">
    <property type="entry name" value="HATPase_c"/>
    <property type="match status" value="1"/>
</dbReference>
<dbReference type="KEGG" id="taa:NMY3_00767"/>
<keyword evidence="6" id="KW-0902">Two-component regulatory system</keyword>
<keyword evidence="8" id="KW-0472">Membrane</keyword>
<keyword evidence="5" id="KW-0418">Kinase</keyword>
<dbReference type="InterPro" id="IPR003661">
    <property type="entry name" value="HisK_dim/P_dom"/>
</dbReference>
<feature type="region of interest" description="Disordered" evidence="7">
    <location>
        <begin position="555"/>
        <end position="576"/>
    </location>
</feature>
<sequence length="576" mass="65648">MMLLKNLDHIFSQDSLLSSLIKLVVFPCLLLTLFLAISLDPTLWVSSEIHHFYIELIAVILGSALSFYYILRYRVLRDRFSLFVGIGFFISVSIDLFHVVVSFALIENISFIKYFIPQTWFAGRFFLGAMLLIAILKYSSVSPREEIEQLSDVRAPSYTREEENEQKAITEKKDGMIFYISILGIIAIVTAVSSLFLVYPSSVLDDYSVHRPYEIPPLILFCLVLFFFYKKKLYQKKDVVYKGLALYLVIDIFTQVVMAFSAMSFDTAHNMAHVLKDVGYFVNIIALIMSSMQYSAYLKKANSLIKENLKKLQENEKLKDDFINIAAHELRTPIQPILGLSDLINHSLQNDTSEIDKSELKSDMKVIYRNAKKLQKLTNDILDVSRIDSHILNLNTSRFDFVELIKNTIEDFTTNSEKKEENVYIDFDLRDETKSKEVLDQSILIEGDKTRISQVLLNLLNNARKFTEEGKITVTVLIKKDAKEVIVSISDSGKGINSEVMNHLFEKFISRSDSGTGLGLYISKNIIEAHRGKIWASNNQNGIGSTFSFSIPVETRSMTESEPKPEPKPNAGINRA</sequence>
<keyword evidence="3" id="KW-0597">Phosphoprotein</keyword>
<dbReference type="InterPro" id="IPR005467">
    <property type="entry name" value="His_kinase_dom"/>
</dbReference>
<dbReference type="CDD" id="cd00082">
    <property type="entry name" value="HisKA"/>
    <property type="match status" value="1"/>
</dbReference>
<dbReference type="SMART" id="SM00387">
    <property type="entry name" value="HATPase_c"/>
    <property type="match status" value="1"/>
</dbReference>
<comment type="catalytic activity">
    <reaction evidence="1">
        <text>ATP + protein L-histidine = ADP + protein N-phospho-L-histidine.</text>
        <dbReference type="EC" id="2.7.13.3"/>
    </reaction>
</comment>
<evidence type="ECO:0000256" key="7">
    <source>
        <dbReference type="SAM" id="MobiDB-lite"/>
    </source>
</evidence>
<feature type="transmembrane region" description="Helical" evidence="8">
    <location>
        <begin position="51"/>
        <end position="71"/>
    </location>
</feature>
<evidence type="ECO:0000313" key="10">
    <source>
        <dbReference type="EMBL" id="ALI34976.1"/>
    </source>
</evidence>
<feature type="transmembrane region" description="Helical" evidence="8">
    <location>
        <begin position="118"/>
        <end position="136"/>
    </location>
</feature>